<keyword evidence="2" id="KW-0496">Mitochondrion</keyword>
<keyword evidence="2" id="KW-0689">Ribosomal protein</keyword>
<protein>
    <submittedName>
        <fullName evidence="2">Ribosomal protein S2</fullName>
    </submittedName>
</protein>
<proteinExistence type="predicted"/>
<keyword evidence="1" id="KW-0812">Transmembrane</keyword>
<keyword evidence="1" id="KW-1133">Transmembrane helix</keyword>
<accession>A0A2I6SRX9</accession>
<evidence type="ECO:0000256" key="1">
    <source>
        <dbReference type="SAM" id="Phobius"/>
    </source>
</evidence>
<feature type="transmembrane region" description="Helical" evidence="1">
    <location>
        <begin position="13"/>
        <end position="35"/>
    </location>
</feature>
<gene>
    <name evidence="2" type="primary">rps2</name>
</gene>
<dbReference type="GO" id="GO:0005840">
    <property type="term" value="C:ribosome"/>
    <property type="evidence" value="ECO:0007669"/>
    <property type="project" value="UniProtKB-KW"/>
</dbReference>
<feature type="transmembrane region" description="Helical" evidence="1">
    <location>
        <begin position="348"/>
        <end position="370"/>
    </location>
</feature>
<keyword evidence="1" id="KW-0472">Membrane</keyword>
<geneLocation type="mitochondrion" evidence="2"/>
<keyword evidence="2" id="KW-0687">Ribonucleoprotein</keyword>
<name>A0A2I6SRX9_9EUKA</name>
<evidence type="ECO:0000313" key="2">
    <source>
        <dbReference type="EMBL" id="AUO29167.1"/>
    </source>
</evidence>
<dbReference type="EMBL" id="MF496657">
    <property type="protein sequence ID" value="AUO29167.1"/>
    <property type="molecule type" value="Genomic_DNA"/>
</dbReference>
<organism evidence="2">
    <name type="scientific">Vannella simplex</name>
    <dbReference type="NCBI Taxonomy" id="197532"/>
    <lineage>
        <taxon>Eukaryota</taxon>
        <taxon>Amoebozoa</taxon>
        <taxon>Discosea</taxon>
        <taxon>Flabellinia</taxon>
        <taxon>Vannellidae</taxon>
        <taxon>Vannella</taxon>
    </lineage>
</organism>
<reference evidence="2" key="1">
    <citation type="submission" date="2017-07" db="EMBL/GenBank/DDBJ databases">
        <title>The complete mitochondrial genome of Vannella simplex (Amoebozoa, Discosea, Vannellida).</title>
        <authorList>
            <person name="Bondarenko N."/>
            <person name="Nassonova E."/>
            <person name="Mijanovic O."/>
            <person name="Glotova A."/>
            <person name="Kamyshatskaya O."/>
            <person name="Kudryavtsev A."/>
            <person name="Masharsky A."/>
            <person name="Polev D."/>
            <person name="Smirnov A."/>
        </authorList>
    </citation>
    <scope>NUCLEOTIDE SEQUENCE</scope>
</reference>
<dbReference type="AlphaFoldDB" id="A0A2I6SRX9"/>
<sequence>MFNYYFLDFIENYVLYFIVLFYFNYILVIILKFFIQNLIGYDLWTYIDDSVRICPNNTSYDICSDTYVLDYEYFNITNIIYYHNNFLDPNLELKYYFDFYPEFKNGEEEDHELYGLMSTYIIPLQYKYYILEHYWPEDEKVSMAWPNFYNFYDLNSEFKFIYEDYKILWPNYKKFFHSKELIYNDKLYDSKILQIYYYKMKRFIKAPLSYLIVLNSKKTTFCKKEFRTFDLVEPSKELSVKKYFTWFLLKNKYDEAKFEYDVFCNLPLYDIFDKNPFDCHISSFYGLIDMQTKRQQYIENTDEYFLDFINSENLINYYFNMNLIKEYQRIRFDECDFEYDKPMDPFDYLFFLFGDRGIIMLGYLILFYYYCYFFTYFFVCYFCWFNHVYAFDFDLYIEPLRMLTRHRYFNDYSDYNFLIFNYTKFDINTYFFSKNIKLKLEPFYQHDDKIKLPRNRSLFFEKNIKIELERFARQRERDRISFRGNRRLFFYRKPKI</sequence>